<dbReference type="Gene3D" id="2.60.40.1120">
    <property type="entry name" value="Carboxypeptidase-like, regulatory domain"/>
    <property type="match status" value="1"/>
</dbReference>
<dbReference type="EMBL" id="CP114768">
    <property type="protein sequence ID" value="WBA44170.1"/>
    <property type="molecule type" value="Genomic_DNA"/>
</dbReference>
<protein>
    <submittedName>
        <fullName evidence="1">Erythromycin esterase family protein</fullName>
    </submittedName>
</protein>
<dbReference type="InterPro" id="IPR007815">
    <property type="entry name" value="Emycin_Estase"/>
</dbReference>
<gene>
    <name evidence="1" type="ORF">O3303_19990</name>
</gene>
<dbReference type="Proteomes" id="UP001211005">
    <property type="component" value="Plasmid unnamed1"/>
</dbReference>
<keyword evidence="1" id="KW-0614">Plasmid</keyword>
<dbReference type="SUPFAM" id="SSF49464">
    <property type="entry name" value="Carboxypeptidase regulatory domain-like"/>
    <property type="match status" value="1"/>
</dbReference>
<geneLocation type="plasmid" evidence="1 2">
    <name>unnamed1</name>
</geneLocation>
<accession>A0ABY7LY22</accession>
<evidence type="ECO:0000313" key="2">
    <source>
        <dbReference type="Proteomes" id="UP001211005"/>
    </source>
</evidence>
<name>A0ABY7LY22_9BACT</name>
<dbReference type="InterPro" id="IPR052036">
    <property type="entry name" value="Hydrolase/PRTase-associated"/>
</dbReference>
<dbReference type="Pfam" id="PF13715">
    <property type="entry name" value="CarbopepD_reg_2"/>
    <property type="match status" value="1"/>
</dbReference>
<dbReference type="InterPro" id="IPR008969">
    <property type="entry name" value="CarboxyPept-like_regulatory"/>
</dbReference>
<dbReference type="PANTHER" id="PTHR31299">
    <property type="entry name" value="ESTERASE, PUTATIVE (AFU_ORTHOLOGUE AFUA_1G05850)-RELATED"/>
    <property type="match status" value="1"/>
</dbReference>
<proteinExistence type="predicted"/>
<dbReference type="CDD" id="cd14728">
    <property type="entry name" value="Ere-like"/>
    <property type="match status" value="1"/>
</dbReference>
<evidence type="ECO:0000313" key="1">
    <source>
        <dbReference type="EMBL" id="WBA44170.1"/>
    </source>
</evidence>
<dbReference type="PANTHER" id="PTHR31299:SF0">
    <property type="entry name" value="ESTERASE, PUTATIVE (AFU_ORTHOLOGUE AFUA_1G05850)-RELATED"/>
    <property type="match status" value="1"/>
</dbReference>
<dbReference type="Pfam" id="PF05139">
    <property type="entry name" value="Erythro_esteras"/>
    <property type="match status" value="1"/>
</dbReference>
<reference evidence="1 2" key="1">
    <citation type="submission" date="2022-12" db="EMBL/GenBank/DDBJ databases">
        <title>Hymenobacter canadensis sp. nov. isolated from lake water of the Cambridge Bay, Canada.</title>
        <authorList>
            <person name="Kim W.H."/>
            <person name="Lee Y.M."/>
        </authorList>
    </citation>
    <scope>NUCLEOTIDE SEQUENCE [LARGE SCALE GENOMIC DNA]</scope>
    <source>
        <strain evidence="1 2">PAMC 29467</strain>
        <plasmid evidence="1 2">unnamed1</plasmid>
    </source>
</reference>
<dbReference type="RefSeq" id="WP_269562202.1">
    <property type="nucleotide sequence ID" value="NZ_CP114768.1"/>
</dbReference>
<organism evidence="1 2">
    <name type="scientific">Hymenobacter canadensis</name>
    <dbReference type="NCBI Taxonomy" id="2999067"/>
    <lineage>
        <taxon>Bacteria</taxon>
        <taxon>Pseudomonadati</taxon>
        <taxon>Bacteroidota</taxon>
        <taxon>Cytophagia</taxon>
        <taxon>Cytophagales</taxon>
        <taxon>Hymenobacteraceae</taxon>
        <taxon>Hymenobacter</taxon>
    </lineage>
</organism>
<dbReference type="SUPFAM" id="SSF159501">
    <property type="entry name" value="EreA/ChaN-like"/>
    <property type="match status" value="1"/>
</dbReference>
<keyword evidence="2" id="KW-1185">Reference proteome</keyword>
<sequence length="834" mass="94055">MLVVTGAGPLPTWGQSHPPRELAASLPLERLASGEPRNYTCLRQAIGAARIVMLGEQTHDDATTFEAKIDLIRYLHDSLGFTTLAFEGDMYALDKARREIAAGKAVLPALQNSVYEGIWSGTQEFQALANYLGTHPKLQVAGFDCQLSGEYTHELLLPELREFVAQDRRTKWRESDFYPAQELLAELSGGDFKQQLLHPADTVALARWFARAQQSLVTIAAHLPDQAGRAAFWQQWLRMAARSHQDAKAQARRQVAPPNQNDRDAQMADNLLFLARQPEHPKIIVWAASYHIANRMERIDLDDATTATYLKQLAVQQHREPDDDEPASLRRLLGGVVPMGRLVKQKLGDQVYALGFVAYEGTYGRVGDSTRLYPVPTPPPGSVEQAFRQQGSAVGFVNLRHTPAGSYYASPLGYLPMRAPWADVFDGLFYTQTMRPTNRLAAGAVAAVPVTGHQVRGQVRDTKTGMPIAFASIGIQGTGIGTVSNLDGAFALFVPTAHARDTMQISCIGYATVRRVLAAQPVEPLLAVRLTPQEHMLGNVLVRAPLSAAAILTNAREHIATNYPQQAHSMQLYSRAQYRRDDSLRVQQEGALDFYDQEGYRRGSWEHVRRHRFMQLRQVRKSGDPHMMEYQEQPVFWLMWSDDPVLTTRNPLEAGAMPKYTLTLKGQTQYKSRWVYEVAFECKRPNAFTTPYGYPAAEAYAGTVYVDAENFAVVKYEAFTTRSPSEIAKPKYVKRYGFTQPFTSYQKHHDVYQYEEAHGAYFLKYARRESTTDFVLRDSQEKHHWQDVHELLTTSLELTRPQVLQTSLLEVDAKVPYRADFWNTYQVLLPTEKK</sequence>
<dbReference type="Gene3D" id="3.40.1660.10">
    <property type="entry name" value="EreA-like (biosynthetic domain)"/>
    <property type="match status" value="2"/>
</dbReference>